<evidence type="ECO:0000256" key="1">
    <source>
        <dbReference type="ARBA" id="ARBA00004123"/>
    </source>
</evidence>
<reference evidence="6" key="1">
    <citation type="submission" date="2021-06" db="EMBL/GenBank/DDBJ databases">
        <authorList>
            <person name="Kallberg Y."/>
            <person name="Tangrot J."/>
            <person name="Rosling A."/>
        </authorList>
    </citation>
    <scope>NUCLEOTIDE SEQUENCE</scope>
    <source>
        <strain evidence="6">IN212</strain>
    </source>
</reference>
<comment type="caution">
    <text evidence="6">The sequence shown here is derived from an EMBL/GenBank/DDBJ whole genome shotgun (WGS) entry which is preliminary data.</text>
</comment>
<evidence type="ECO:0000256" key="2">
    <source>
        <dbReference type="ARBA" id="ARBA00022723"/>
    </source>
</evidence>
<evidence type="ECO:0000313" key="6">
    <source>
        <dbReference type="EMBL" id="CAG8469617.1"/>
    </source>
</evidence>
<evidence type="ECO:0000313" key="7">
    <source>
        <dbReference type="Proteomes" id="UP000789396"/>
    </source>
</evidence>
<keyword evidence="2" id="KW-0479">Metal-binding</keyword>
<evidence type="ECO:0000256" key="4">
    <source>
        <dbReference type="ARBA" id="ARBA00022833"/>
    </source>
</evidence>
<evidence type="ECO:0000256" key="3">
    <source>
        <dbReference type="ARBA" id="ARBA00022771"/>
    </source>
</evidence>
<dbReference type="AlphaFoldDB" id="A0A9N8Z1A8"/>
<name>A0A9N8Z1A8_9GLOM</name>
<gene>
    <name evidence="6" type="ORF">RFULGI_LOCUS1059</name>
</gene>
<dbReference type="PANTHER" id="PTHR46481">
    <property type="entry name" value="ZINC FINGER BED DOMAIN-CONTAINING PROTEIN 4"/>
    <property type="match status" value="1"/>
</dbReference>
<sequence length="504" mass="58361">MDSKECSDNMVLTHEDNDIENVRSSILADSTDSLDGSEVLSQCSITLQMEHQFLTENLQSKTTKTNGSPVKPFYKVTKFDGVKFWICRHKNCSRVKYKKDGTTSNLWRYLRNKHHILRALVESNRVKIELNNGVDCEFYVIPESTQTTLVQKFNKVGKYSLNNPIQKRLDSNVAALIVEDLHSFSILQSHAFRRVIEGLDSRVNILSNDRLKEMLINAEDRILQNMREYTYNDNEICYVSFTTDMLRNKTICGTIDNGSNIKSCLGKLEQKYSIMKVFCFGHTLQLAINDALKGCPEITNLIKKCKDLVSHFSGSLKQKQFLLEAQIQMDEWDKLLFVIQDVSTCWNFTFYLLKRLTVLKVVIYKYKSLLVEANESYTLKHYEKKELLSSDWEKVTELVELLHPYEVASKHLSGSKYPTLSQAWFADMLIFSEYEKSHTISEARAEYYELAPNYDSWSDIKNQMDLSLTVTEKRTNLDPQYVKTILFLKAALKIWPVSHVFSMG</sequence>
<keyword evidence="5" id="KW-0539">Nucleus</keyword>
<dbReference type="GO" id="GO:0008270">
    <property type="term" value="F:zinc ion binding"/>
    <property type="evidence" value="ECO:0007669"/>
    <property type="project" value="UniProtKB-KW"/>
</dbReference>
<evidence type="ECO:0000256" key="5">
    <source>
        <dbReference type="ARBA" id="ARBA00023242"/>
    </source>
</evidence>
<proteinExistence type="predicted"/>
<dbReference type="PANTHER" id="PTHR46481:SF10">
    <property type="entry name" value="ZINC FINGER BED DOMAIN-CONTAINING PROTEIN 39"/>
    <property type="match status" value="1"/>
</dbReference>
<dbReference type="InterPro" id="IPR012337">
    <property type="entry name" value="RNaseH-like_sf"/>
</dbReference>
<dbReference type="GO" id="GO:0005634">
    <property type="term" value="C:nucleus"/>
    <property type="evidence" value="ECO:0007669"/>
    <property type="project" value="UniProtKB-SubCell"/>
</dbReference>
<organism evidence="6 7">
    <name type="scientific">Racocetra fulgida</name>
    <dbReference type="NCBI Taxonomy" id="60492"/>
    <lineage>
        <taxon>Eukaryota</taxon>
        <taxon>Fungi</taxon>
        <taxon>Fungi incertae sedis</taxon>
        <taxon>Mucoromycota</taxon>
        <taxon>Glomeromycotina</taxon>
        <taxon>Glomeromycetes</taxon>
        <taxon>Diversisporales</taxon>
        <taxon>Gigasporaceae</taxon>
        <taxon>Racocetra</taxon>
    </lineage>
</organism>
<dbReference type="OrthoDB" id="4035947at2759"/>
<dbReference type="EMBL" id="CAJVPZ010000565">
    <property type="protein sequence ID" value="CAG8469617.1"/>
    <property type="molecule type" value="Genomic_DNA"/>
</dbReference>
<keyword evidence="3" id="KW-0863">Zinc-finger</keyword>
<dbReference type="SUPFAM" id="SSF53098">
    <property type="entry name" value="Ribonuclease H-like"/>
    <property type="match status" value="1"/>
</dbReference>
<accession>A0A9N8Z1A8</accession>
<dbReference type="Proteomes" id="UP000789396">
    <property type="component" value="Unassembled WGS sequence"/>
</dbReference>
<keyword evidence="7" id="KW-1185">Reference proteome</keyword>
<dbReference type="InterPro" id="IPR052035">
    <property type="entry name" value="ZnF_BED_domain_contain"/>
</dbReference>
<comment type="subcellular location">
    <subcellularLocation>
        <location evidence="1">Nucleus</location>
    </subcellularLocation>
</comment>
<protein>
    <submittedName>
        <fullName evidence="6">17840_t:CDS:1</fullName>
    </submittedName>
</protein>
<keyword evidence="4" id="KW-0862">Zinc</keyword>